<keyword evidence="5 19" id="KW-0812">Transmembrane</keyword>
<dbReference type="InterPro" id="IPR018365">
    <property type="entry name" value="Cell_cycle_FtsW-rel_CS"/>
</dbReference>
<dbReference type="UniPathway" id="UPA00219"/>
<evidence type="ECO:0000256" key="1">
    <source>
        <dbReference type="ARBA" id="ARBA00004141"/>
    </source>
</evidence>
<evidence type="ECO:0000256" key="16">
    <source>
        <dbReference type="ARBA" id="ARBA00049902"/>
    </source>
</evidence>
<evidence type="ECO:0000256" key="3">
    <source>
        <dbReference type="ARBA" id="ARBA00022676"/>
    </source>
</evidence>
<evidence type="ECO:0000313" key="20">
    <source>
        <dbReference type="EMBL" id="AKF27945.1"/>
    </source>
</evidence>
<dbReference type="EC" id="2.4.99.28" evidence="15"/>
<keyword evidence="20" id="KW-0132">Cell division</keyword>
<comment type="function">
    <text evidence="17">Peptidoglycan polymerase that is essential for cell division.</text>
</comment>
<evidence type="ECO:0000256" key="15">
    <source>
        <dbReference type="ARBA" id="ARBA00044770"/>
    </source>
</evidence>
<sequence>MTTGASKKPARPNTGAKTRTGLGIRERISGAWNDLLARPLTDYIMILCIVVILSCLGVVMVYSSSMTWSLREGGSVWGTAVRQGIMIVLGFFAMWVALMTRPQTIRNLSNLILIVSIVLLLAVQIPGIGTGKEEVGSQSWIALGPIQFQPSEIAKVAIAVWGAHYLAGKGPVQHWFNNHLMRFGGVGAFMAFLIFMEGDAGMAMSFVLVVLFMLFFAGIAMGWIAIAGVLIIAALAVLAMGGGFRSSRFEVYFDALFGNFHDVRGIAFQSYQGFLSLADGSGLGVGLGQSRAKWFYLPEAKNDFIFAIIGEELGLWGGALVIALFAGLLYFGLRTAKKSHDPFLGLMAATLTASVVSQAFINIGYVVGLLPVTGIQLPMISAGGTSAIITLASMGLLISCARHEPETVSAMASYGRPAIDRLLGLREPSSTLTTSNASLRSNKTKAAKQKPSPQKESRDRFGEPVTARRAQAPRSGRAGVQSEAPRRSTGSVKGRSSGQDNGRSNEGTARSQSTTGGRAADRSVDRSRQSRPTERRSESRDDWRDNRNRR</sequence>
<feature type="transmembrane region" description="Helical" evidence="19">
    <location>
        <begin position="110"/>
        <end position="129"/>
    </location>
</feature>
<keyword evidence="20" id="KW-0131">Cell cycle</keyword>
<evidence type="ECO:0000256" key="18">
    <source>
        <dbReference type="SAM" id="MobiDB-lite"/>
    </source>
</evidence>
<comment type="catalytic activity">
    <reaction evidence="16">
        <text>[GlcNAc-(1-&gt;4)-Mur2Ac(oyl-L-Ala-gamma-D-Glu-L-Lys-D-Ala-D-Ala)](n)-di-trans,octa-cis-undecaprenyl diphosphate + beta-D-GlcNAc-(1-&gt;4)-Mur2Ac(oyl-L-Ala-gamma-D-Glu-L-Lys-D-Ala-D-Ala)-di-trans,octa-cis-undecaprenyl diphosphate = [GlcNAc-(1-&gt;4)-Mur2Ac(oyl-L-Ala-gamma-D-Glu-L-Lys-D-Ala-D-Ala)](n+1)-di-trans,octa-cis-undecaprenyl diphosphate + di-trans,octa-cis-undecaprenyl diphosphate + H(+)</text>
        <dbReference type="Rhea" id="RHEA:23708"/>
        <dbReference type="Rhea" id="RHEA-COMP:9602"/>
        <dbReference type="Rhea" id="RHEA-COMP:9603"/>
        <dbReference type="ChEBI" id="CHEBI:15378"/>
        <dbReference type="ChEBI" id="CHEBI:58405"/>
        <dbReference type="ChEBI" id="CHEBI:60033"/>
        <dbReference type="ChEBI" id="CHEBI:78435"/>
        <dbReference type="EC" id="2.4.99.28"/>
    </reaction>
</comment>
<evidence type="ECO:0000256" key="4">
    <source>
        <dbReference type="ARBA" id="ARBA00022679"/>
    </source>
</evidence>
<dbReference type="Pfam" id="PF01098">
    <property type="entry name" value="FTSW_RODA_SPOVE"/>
    <property type="match status" value="1"/>
</dbReference>
<dbReference type="GO" id="GO:0051301">
    <property type="term" value="P:cell division"/>
    <property type="evidence" value="ECO:0007669"/>
    <property type="project" value="UniProtKB-KW"/>
</dbReference>
<feature type="region of interest" description="Disordered" evidence="18">
    <location>
        <begin position="425"/>
        <end position="550"/>
    </location>
</feature>
<keyword evidence="3" id="KW-0328">Glycosyltransferase</keyword>
<feature type="compositionally biased region" description="Basic and acidic residues" evidence="18">
    <location>
        <begin position="519"/>
        <end position="550"/>
    </location>
</feature>
<proteinExistence type="inferred from homology"/>
<evidence type="ECO:0000256" key="7">
    <source>
        <dbReference type="ARBA" id="ARBA00022984"/>
    </source>
</evidence>
<evidence type="ECO:0000256" key="6">
    <source>
        <dbReference type="ARBA" id="ARBA00022960"/>
    </source>
</evidence>
<evidence type="ECO:0000256" key="12">
    <source>
        <dbReference type="ARBA" id="ARBA00038053"/>
    </source>
</evidence>
<organism evidence="20 21">
    <name type="scientific">[Brevibacterium] flavum</name>
    <dbReference type="NCBI Taxonomy" id="92706"/>
    <lineage>
        <taxon>Bacteria</taxon>
        <taxon>Bacillati</taxon>
        <taxon>Actinomycetota</taxon>
        <taxon>Actinomycetes</taxon>
        <taxon>Mycobacteriales</taxon>
        <taxon>Corynebacteriaceae</taxon>
        <taxon>Corynebacterium</taxon>
    </lineage>
</organism>
<dbReference type="GO" id="GO:0008360">
    <property type="term" value="P:regulation of cell shape"/>
    <property type="evidence" value="ECO:0007669"/>
    <property type="project" value="UniProtKB-KW"/>
</dbReference>
<evidence type="ECO:0000256" key="13">
    <source>
        <dbReference type="ARBA" id="ARBA00041185"/>
    </source>
</evidence>
<dbReference type="AlphaFoldDB" id="A0A0F6WQZ4"/>
<keyword evidence="21" id="KW-1185">Reference proteome</keyword>
<keyword evidence="4" id="KW-0808">Transferase</keyword>
<dbReference type="Proteomes" id="UP000034037">
    <property type="component" value="Chromosome"/>
</dbReference>
<dbReference type="PATRIC" id="fig|92706.3.peg.2192"/>
<protein>
    <recommendedName>
        <fullName evidence="13">Probable peptidoglycan glycosyltransferase FtsW</fullName>
        <ecNumber evidence="15">2.4.99.28</ecNumber>
    </recommendedName>
    <alternativeName>
        <fullName evidence="14">Cell division protein FtsW</fullName>
    </alternativeName>
    <alternativeName>
        <fullName evidence="11">Cell wall polymerase</fullName>
    </alternativeName>
    <alternativeName>
        <fullName evidence="10">Peptidoglycan polymerase</fullName>
    </alternativeName>
</protein>
<dbReference type="InterPro" id="IPR001182">
    <property type="entry name" value="FtsW/RodA"/>
</dbReference>
<evidence type="ECO:0000256" key="10">
    <source>
        <dbReference type="ARBA" id="ARBA00032370"/>
    </source>
</evidence>
<keyword evidence="8 19" id="KW-1133">Transmembrane helix</keyword>
<feature type="compositionally biased region" description="Polar residues" evidence="18">
    <location>
        <begin position="488"/>
        <end position="516"/>
    </location>
</feature>
<dbReference type="GO" id="GO:0008955">
    <property type="term" value="F:peptidoglycan glycosyltransferase activity"/>
    <property type="evidence" value="ECO:0007669"/>
    <property type="project" value="UniProtKB-EC"/>
</dbReference>
<evidence type="ECO:0000256" key="2">
    <source>
        <dbReference type="ARBA" id="ARBA00004752"/>
    </source>
</evidence>
<dbReference type="PANTHER" id="PTHR30474">
    <property type="entry name" value="CELL CYCLE PROTEIN"/>
    <property type="match status" value="1"/>
</dbReference>
<feature type="transmembrane region" description="Helical" evidence="19">
    <location>
        <begin position="343"/>
        <end position="367"/>
    </location>
</feature>
<name>A0A0F6WQZ4_9CORY</name>
<comment type="similarity">
    <text evidence="12">Belongs to the SEDS family. FtsW subfamily.</text>
</comment>
<feature type="transmembrane region" description="Helical" evidence="19">
    <location>
        <begin position="379"/>
        <end position="401"/>
    </location>
</feature>
<evidence type="ECO:0000256" key="14">
    <source>
        <dbReference type="ARBA" id="ARBA00041418"/>
    </source>
</evidence>
<evidence type="ECO:0000256" key="5">
    <source>
        <dbReference type="ARBA" id="ARBA00022692"/>
    </source>
</evidence>
<evidence type="ECO:0000256" key="11">
    <source>
        <dbReference type="ARBA" id="ARBA00033270"/>
    </source>
</evidence>
<comment type="subcellular location">
    <subcellularLocation>
        <location evidence="1">Membrane</location>
        <topology evidence="1">Multi-pass membrane protein</topology>
    </subcellularLocation>
</comment>
<keyword evidence="7" id="KW-0573">Peptidoglycan synthesis</keyword>
<dbReference type="GO" id="GO:0032153">
    <property type="term" value="C:cell division site"/>
    <property type="evidence" value="ECO:0007669"/>
    <property type="project" value="TreeGrafter"/>
</dbReference>
<evidence type="ECO:0000256" key="17">
    <source>
        <dbReference type="ARBA" id="ARBA00049966"/>
    </source>
</evidence>
<dbReference type="GO" id="GO:0005886">
    <property type="term" value="C:plasma membrane"/>
    <property type="evidence" value="ECO:0007669"/>
    <property type="project" value="TreeGrafter"/>
</dbReference>
<accession>A0A0F6WQZ4</accession>
<evidence type="ECO:0000256" key="9">
    <source>
        <dbReference type="ARBA" id="ARBA00023136"/>
    </source>
</evidence>
<feature type="transmembrane region" description="Helical" evidence="19">
    <location>
        <begin position="304"/>
        <end position="331"/>
    </location>
</feature>
<gene>
    <name evidence="20" type="ORF">YH66_10450</name>
</gene>
<feature type="compositionally biased region" description="Basic and acidic residues" evidence="18">
    <location>
        <begin position="453"/>
        <end position="462"/>
    </location>
</feature>
<dbReference type="PROSITE" id="PS00428">
    <property type="entry name" value="FTSW_RODA_SPOVE"/>
    <property type="match status" value="1"/>
</dbReference>
<keyword evidence="6" id="KW-0133">Cell shape</keyword>
<dbReference type="GO" id="GO:0015648">
    <property type="term" value="F:lipid-linked peptidoglycan transporter activity"/>
    <property type="evidence" value="ECO:0007669"/>
    <property type="project" value="TreeGrafter"/>
</dbReference>
<reference evidence="20 21" key="1">
    <citation type="submission" date="2015-04" db="EMBL/GenBank/DDBJ databases">
        <title>Complete Genome Sequence of Brevibacterium flavum ATCC 15168.</title>
        <authorList>
            <person name="Ahn J."/>
            <person name="Park G."/>
            <person name="Jeon W."/>
            <person name="Jang Y."/>
            <person name="Jang M."/>
            <person name="Lee H."/>
            <person name="Lee H."/>
        </authorList>
    </citation>
    <scope>NUCLEOTIDE SEQUENCE [LARGE SCALE GENOMIC DNA]</scope>
    <source>
        <strain evidence="20 21">ATCC 15168</strain>
    </source>
</reference>
<dbReference type="HOGENOM" id="CLU_029243_0_0_11"/>
<dbReference type="EMBL" id="CP011309">
    <property type="protein sequence ID" value="AKF27945.1"/>
    <property type="molecule type" value="Genomic_DNA"/>
</dbReference>
<feature type="transmembrane region" description="Helical" evidence="19">
    <location>
        <begin position="76"/>
        <end position="98"/>
    </location>
</feature>
<comment type="pathway">
    <text evidence="2">Cell wall biogenesis; peptidoglycan biosynthesis.</text>
</comment>
<dbReference type="RefSeq" id="WP_003860368.1">
    <property type="nucleotide sequence ID" value="NZ_CP011309.1"/>
</dbReference>
<keyword evidence="9 19" id="KW-0472">Membrane</keyword>
<feature type="compositionally biased region" description="Polar residues" evidence="18">
    <location>
        <begin position="428"/>
        <end position="441"/>
    </location>
</feature>
<dbReference type="PANTHER" id="PTHR30474:SF2">
    <property type="entry name" value="PEPTIDOGLYCAN GLYCOSYLTRANSFERASE FTSW-RELATED"/>
    <property type="match status" value="1"/>
</dbReference>
<evidence type="ECO:0000256" key="19">
    <source>
        <dbReference type="SAM" id="Phobius"/>
    </source>
</evidence>
<feature type="transmembrane region" description="Helical" evidence="19">
    <location>
        <begin position="43"/>
        <end position="64"/>
    </location>
</feature>
<feature type="transmembrane region" description="Helical" evidence="19">
    <location>
        <begin position="208"/>
        <end position="241"/>
    </location>
</feature>
<evidence type="ECO:0000313" key="21">
    <source>
        <dbReference type="Proteomes" id="UP000034037"/>
    </source>
</evidence>
<evidence type="ECO:0000256" key="8">
    <source>
        <dbReference type="ARBA" id="ARBA00022989"/>
    </source>
</evidence>
<dbReference type="GO" id="GO:0009252">
    <property type="term" value="P:peptidoglycan biosynthetic process"/>
    <property type="evidence" value="ECO:0007669"/>
    <property type="project" value="UniProtKB-UniPathway"/>
</dbReference>